<sequence length="347" mass="40693">MKEEKLVFNFEYSCETEQERLVRSFLENKLTNSLGGIYTNYKLEQGSKDVLSESEGLAMIYYAYTKNEEKFREHYDFVSNRMLLRNNLVSWRVGEDYKYSASASIDDLRIIRALIIGYSVFDNKDYINLAKKISTAVYRYECKKGFLVDYYDGYNKSNTITLSYIDLYTLNLMGNYDLRFKSIYENSRWILENGKIDGTPFFAYKYNFTSRRYSNDLKADMLQNAIVVEHLAEDNIFYLDFIEFIKNEMNTKGAIYSQYDIKTRKPTSTMESTAVYATLARIALYYKDIDLFNMLLRRMMAFQVKDKSSKIYGAFGDVRTNYAHSFDNLNALLALRVGGCYVKENTD</sequence>
<gene>
    <name evidence="1" type="ORF">TCEL_02275</name>
</gene>
<evidence type="ECO:0000313" key="2">
    <source>
        <dbReference type="Proteomes" id="UP000014923"/>
    </source>
</evidence>
<evidence type="ECO:0000313" key="1">
    <source>
        <dbReference type="EMBL" id="CDF59207.1"/>
    </source>
</evidence>
<dbReference type="RefSeq" id="WP_018666453.1">
    <property type="nucleotide sequence ID" value="NZ_HF952039.1"/>
</dbReference>
<accession>R7RSN3</accession>
<proteinExistence type="predicted"/>
<dbReference type="OrthoDB" id="1779554at2"/>
<dbReference type="AlphaFoldDB" id="R7RSN3"/>
<dbReference type="Proteomes" id="UP000014923">
    <property type="component" value="Unassembled WGS sequence"/>
</dbReference>
<organism evidence="1 2">
    <name type="scientific">Thermobrachium celere DSM 8682</name>
    <dbReference type="NCBI Taxonomy" id="941824"/>
    <lineage>
        <taxon>Bacteria</taxon>
        <taxon>Bacillati</taxon>
        <taxon>Bacillota</taxon>
        <taxon>Clostridia</taxon>
        <taxon>Eubacteriales</taxon>
        <taxon>Clostridiaceae</taxon>
        <taxon>Thermobrachium</taxon>
    </lineage>
</organism>
<keyword evidence="2" id="KW-1185">Reference proteome</keyword>
<dbReference type="InterPro" id="IPR008928">
    <property type="entry name" value="6-hairpin_glycosidase_sf"/>
</dbReference>
<dbReference type="EMBL" id="CAVN010000149">
    <property type="protein sequence ID" value="CDF59207.1"/>
    <property type="molecule type" value="Genomic_DNA"/>
</dbReference>
<dbReference type="Gene3D" id="1.50.10.10">
    <property type="match status" value="1"/>
</dbReference>
<protein>
    <submittedName>
        <fullName evidence="1">Uncharacterized protein</fullName>
    </submittedName>
</protein>
<dbReference type="GO" id="GO:0005975">
    <property type="term" value="P:carbohydrate metabolic process"/>
    <property type="evidence" value="ECO:0007669"/>
    <property type="project" value="InterPro"/>
</dbReference>
<dbReference type="HOGENOM" id="CLU_062608_0_0_9"/>
<reference evidence="1" key="1">
    <citation type="submission" date="2013-03" db="EMBL/GenBank/DDBJ databases">
        <title>Draft genome sequence of the hydrogen-ethanol-producing anaerobic alkalithermophilic Caloramator celere.</title>
        <authorList>
            <person name="Ciranna A."/>
            <person name="Larjo A."/>
            <person name="Kivisto A."/>
            <person name="Santala V."/>
            <person name="Roos C."/>
            <person name="Karp M."/>
        </authorList>
    </citation>
    <scope>NUCLEOTIDE SEQUENCE [LARGE SCALE GENOMIC DNA]</scope>
    <source>
        <strain evidence="1">DSM 8682</strain>
    </source>
</reference>
<dbReference type="SUPFAM" id="SSF48208">
    <property type="entry name" value="Six-hairpin glycosidases"/>
    <property type="match status" value="1"/>
</dbReference>
<dbReference type="InterPro" id="IPR012341">
    <property type="entry name" value="6hp_glycosidase-like_sf"/>
</dbReference>
<name>R7RSN3_9CLOT</name>
<comment type="caution">
    <text evidence="1">The sequence shown here is derived from an EMBL/GenBank/DDBJ whole genome shotgun (WGS) entry which is preliminary data.</text>
</comment>
<dbReference type="eggNOG" id="COG3405">
    <property type="taxonomic scope" value="Bacteria"/>
</dbReference>